<accession>A0A0F7H7G1</accession>
<reference evidence="1" key="1">
    <citation type="submission" date="2019-05" db="EMBL/GenBank/DDBJ databases">
        <authorList>
            <consortium name="Pathogen Informatics"/>
        </authorList>
    </citation>
    <scope>NUCLEOTIDE SEQUENCE [LARGE SCALE GENOMIC DNA]</scope>
    <source>
        <strain evidence="1">NCTC12965</strain>
    </source>
</reference>
<name>A0A0F7H7G1_SERFO</name>
<proteinExistence type="predicted"/>
<organism evidence="1">
    <name type="scientific">Serratia fonticola</name>
    <dbReference type="NCBI Taxonomy" id="47917"/>
    <lineage>
        <taxon>Bacteria</taxon>
        <taxon>Pseudomonadati</taxon>
        <taxon>Pseudomonadota</taxon>
        <taxon>Gammaproteobacteria</taxon>
        <taxon>Enterobacterales</taxon>
        <taxon>Yersiniaceae</taxon>
        <taxon>Serratia</taxon>
    </lineage>
</organism>
<gene>
    <name evidence="1" type="ORF">NCTC12965_06239</name>
</gene>
<evidence type="ECO:0000313" key="1">
    <source>
        <dbReference type="EMBL" id="VTR51824.1"/>
    </source>
</evidence>
<protein>
    <submittedName>
        <fullName evidence="1">Uncharacterized protein</fullName>
    </submittedName>
</protein>
<sequence>MISNALLGSAIFPTVSIICSATLATAMVQSLTIMAPCMLTRPQSMRASTVWADTRNEDNRQGNTKNFAFLILFEICPSLHRRLKNACGEPACMCTNIGEIKKWA</sequence>
<dbReference type="EMBL" id="CABEEZ010000125">
    <property type="protein sequence ID" value="VTR51824.1"/>
    <property type="molecule type" value="Genomic_DNA"/>
</dbReference>
<dbReference type="AlphaFoldDB" id="A0A0F7H7G1"/>
<dbReference type="KEGG" id="sfw:WN53_03835"/>